<evidence type="ECO:0000256" key="5">
    <source>
        <dbReference type="ARBA" id="ARBA00022989"/>
    </source>
</evidence>
<feature type="transmembrane region" description="Helical" evidence="8">
    <location>
        <begin position="26"/>
        <end position="49"/>
    </location>
</feature>
<feature type="transmembrane region" description="Helical" evidence="8">
    <location>
        <begin position="290"/>
        <end position="311"/>
    </location>
</feature>
<dbReference type="EMBL" id="LLXZ01000010">
    <property type="protein sequence ID" value="KRR14836.1"/>
    <property type="molecule type" value="Genomic_DNA"/>
</dbReference>
<comment type="subcellular location">
    <subcellularLocation>
        <location evidence="1">Membrane</location>
        <topology evidence="1">Multi-pass membrane protein</topology>
    </subcellularLocation>
</comment>
<feature type="transmembrane region" description="Helical" evidence="8">
    <location>
        <begin position="128"/>
        <end position="146"/>
    </location>
</feature>
<keyword evidence="5 8" id="KW-1133">Transmembrane helix</keyword>
<protein>
    <recommendedName>
        <fullName evidence="9">Bacterial sugar transferase domain-containing protein</fullName>
    </recommendedName>
</protein>
<dbReference type="STRING" id="280332.CQ12_28630"/>
<dbReference type="NCBIfam" id="TIGR03025">
    <property type="entry name" value="EPS_sugtrans"/>
    <property type="match status" value="1"/>
</dbReference>
<evidence type="ECO:0000256" key="6">
    <source>
        <dbReference type="ARBA" id="ARBA00023136"/>
    </source>
</evidence>
<dbReference type="GO" id="GO:0089702">
    <property type="term" value="F:undecaprenyl-phosphate glucose phosphotransferase activity"/>
    <property type="evidence" value="ECO:0007669"/>
    <property type="project" value="TreeGrafter"/>
</dbReference>
<dbReference type="InterPro" id="IPR003362">
    <property type="entry name" value="Bact_transf"/>
</dbReference>
<evidence type="ECO:0000256" key="1">
    <source>
        <dbReference type="ARBA" id="ARBA00004141"/>
    </source>
</evidence>
<keyword evidence="3" id="KW-0808">Transferase</keyword>
<feature type="domain" description="Bacterial sugar transferase" evidence="9">
    <location>
        <begin position="285"/>
        <end position="466"/>
    </location>
</feature>
<dbReference type="RefSeq" id="WP_057833695.1">
    <property type="nucleotide sequence ID" value="NZ_LLXZ01000010.1"/>
</dbReference>
<dbReference type="PANTHER" id="PTHR30576:SF21">
    <property type="entry name" value="UDP-GLUCOSE:UNDECAPRENYL-PHOSPHATE GLUCOSE-1-PHOSPHATE TRANSFERASE"/>
    <property type="match status" value="1"/>
</dbReference>
<dbReference type="OrthoDB" id="9808602at2"/>
<keyword evidence="4 8" id="KW-0812">Transmembrane</keyword>
<accession>A0A0R3M3K2</accession>
<organism evidence="10 11">
    <name type="scientific">Bradyrhizobium jicamae</name>
    <dbReference type="NCBI Taxonomy" id="280332"/>
    <lineage>
        <taxon>Bacteria</taxon>
        <taxon>Pseudomonadati</taxon>
        <taxon>Pseudomonadota</taxon>
        <taxon>Alphaproteobacteria</taxon>
        <taxon>Hyphomicrobiales</taxon>
        <taxon>Nitrobacteraceae</taxon>
        <taxon>Bradyrhizobium</taxon>
    </lineage>
</organism>
<evidence type="ECO:0000256" key="2">
    <source>
        <dbReference type="ARBA" id="ARBA00006464"/>
    </source>
</evidence>
<keyword evidence="7" id="KW-0270">Exopolysaccharide synthesis</keyword>
<keyword evidence="6 8" id="KW-0472">Membrane</keyword>
<dbReference type="AlphaFoldDB" id="A0A0R3M3K2"/>
<sequence length="475" mass="53648">MVESTWSAASAEERAFLAHRDVRNSLVAAVAFTEMLAIALSAYFAFVAYHQVVWEGLPDNLPYGWISIGLALIYGIICLADKQYDFLGTEWNNGAVHRSVLALCLAFVFLLALMFLSGKVTIYSRGTFVAQLALGLPVAICVRIIGWRAVEAARKRHYWTAPGLLIVVFPGVSQPLEVLERWSSRLEEIRKIYYLKADDADAQLSEIVRECRKFRSTSVLLLFDGDEMSAIAAAVEKLSQAPVKVQLLPNGMVEFLHCGRIGSFGRAPVIEMIAGPRWVADRLLKRSFDLVVAITAGLLLMPLMLLVAALIKLDSSGPVLFRQIRHGYNNAPIRVLKFRTMMQRRDEHQFRQASRDDPRVTRIGRMLRQTNMDELPQLLNVIRGEMSLVGPRPHAVLHNQMYDGQIARLSRRHNVKPGITGWAQVNGLRGETDTLDKMQMRIAYDLYYIDNWSFAFDVKIVIKTVFSKKSYQNAY</sequence>
<comment type="caution">
    <text evidence="10">The sequence shown here is derived from an EMBL/GenBank/DDBJ whole genome shotgun (WGS) entry which is preliminary data.</text>
</comment>
<dbReference type="Pfam" id="PF02397">
    <property type="entry name" value="Bac_transf"/>
    <property type="match status" value="1"/>
</dbReference>
<evidence type="ECO:0000256" key="4">
    <source>
        <dbReference type="ARBA" id="ARBA00022692"/>
    </source>
</evidence>
<keyword evidence="11" id="KW-1185">Reference proteome</keyword>
<reference evidence="10 11" key="1">
    <citation type="submission" date="2014-03" db="EMBL/GenBank/DDBJ databases">
        <title>Bradyrhizobium valentinum sp. nov., isolated from effective nodules of Lupinus mariae-josephae, a lupine endemic of basic-lime soils in Eastern Spain.</title>
        <authorList>
            <person name="Duran D."/>
            <person name="Rey L."/>
            <person name="Navarro A."/>
            <person name="Busquets A."/>
            <person name="Imperial J."/>
            <person name="Ruiz-Argueso T."/>
        </authorList>
    </citation>
    <scope>NUCLEOTIDE SEQUENCE [LARGE SCALE GENOMIC DNA]</scope>
    <source>
        <strain evidence="10 11">PAC68</strain>
    </source>
</reference>
<evidence type="ECO:0000256" key="7">
    <source>
        <dbReference type="ARBA" id="ARBA00023169"/>
    </source>
</evidence>
<dbReference type="GO" id="GO:0016020">
    <property type="term" value="C:membrane"/>
    <property type="evidence" value="ECO:0007669"/>
    <property type="project" value="UniProtKB-SubCell"/>
</dbReference>
<feature type="transmembrane region" description="Helical" evidence="8">
    <location>
        <begin position="100"/>
        <end position="122"/>
    </location>
</feature>
<gene>
    <name evidence="10" type="ORF">CQ12_28630</name>
</gene>
<evidence type="ECO:0000259" key="9">
    <source>
        <dbReference type="Pfam" id="PF02397"/>
    </source>
</evidence>
<dbReference type="PANTHER" id="PTHR30576">
    <property type="entry name" value="COLANIC BIOSYNTHESIS UDP-GLUCOSE LIPID CARRIER TRANSFERASE"/>
    <property type="match status" value="1"/>
</dbReference>
<feature type="transmembrane region" description="Helical" evidence="8">
    <location>
        <begin position="61"/>
        <end position="80"/>
    </location>
</feature>
<evidence type="ECO:0000313" key="11">
    <source>
        <dbReference type="Proteomes" id="UP000050863"/>
    </source>
</evidence>
<evidence type="ECO:0000256" key="3">
    <source>
        <dbReference type="ARBA" id="ARBA00022679"/>
    </source>
</evidence>
<dbReference type="GO" id="GO:0000271">
    <property type="term" value="P:polysaccharide biosynthetic process"/>
    <property type="evidence" value="ECO:0007669"/>
    <property type="project" value="UniProtKB-KW"/>
</dbReference>
<comment type="similarity">
    <text evidence="2">Belongs to the bacterial sugar transferase family.</text>
</comment>
<proteinExistence type="inferred from homology"/>
<dbReference type="InterPro" id="IPR017475">
    <property type="entry name" value="EPS_sugar_tfrase"/>
</dbReference>
<dbReference type="GO" id="GO:0009242">
    <property type="term" value="P:colanic acid biosynthetic process"/>
    <property type="evidence" value="ECO:0007669"/>
    <property type="project" value="TreeGrafter"/>
</dbReference>
<name>A0A0R3M3K2_9BRAD</name>
<evidence type="ECO:0000313" key="10">
    <source>
        <dbReference type="EMBL" id="KRR14836.1"/>
    </source>
</evidence>
<dbReference type="Proteomes" id="UP000050863">
    <property type="component" value="Unassembled WGS sequence"/>
</dbReference>
<evidence type="ECO:0000256" key="8">
    <source>
        <dbReference type="SAM" id="Phobius"/>
    </source>
</evidence>